<evidence type="ECO:0000313" key="4">
    <source>
        <dbReference type="Proteomes" id="UP000597762"/>
    </source>
</evidence>
<gene>
    <name evidence="3" type="ORF">SPHA_26706</name>
</gene>
<evidence type="ECO:0000259" key="2">
    <source>
        <dbReference type="PROSITE" id="PS50878"/>
    </source>
</evidence>
<dbReference type="OrthoDB" id="6152395at2759"/>
<protein>
    <recommendedName>
        <fullName evidence="2">Reverse transcriptase domain-containing protein</fullName>
    </recommendedName>
</protein>
<evidence type="ECO:0000256" key="1">
    <source>
        <dbReference type="SAM" id="MobiDB-lite"/>
    </source>
</evidence>
<dbReference type="PANTHER" id="PTHR19446">
    <property type="entry name" value="REVERSE TRANSCRIPTASES"/>
    <property type="match status" value="1"/>
</dbReference>
<dbReference type="Pfam" id="PF00078">
    <property type="entry name" value="RVT_1"/>
    <property type="match status" value="1"/>
</dbReference>
<feature type="domain" description="Reverse transcriptase" evidence="2">
    <location>
        <begin position="394"/>
        <end position="647"/>
    </location>
</feature>
<organism evidence="3 4">
    <name type="scientific">Acanthosepion pharaonis</name>
    <name type="common">Pharaoh cuttlefish</name>
    <name type="synonym">Sepia pharaonis</name>
    <dbReference type="NCBI Taxonomy" id="158019"/>
    <lineage>
        <taxon>Eukaryota</taxon>
        <taxon>Metazoa</taxon>
        <taxon>Spiralia</taxon>
        <taxon>Lophotrochozoa</taxon>
        <taxon>Mollusca</taxon>
        <taxon>Cephalopoda</taxon>
        <taxon>Coleoidea</taxon>
        <taxon>Decapodiformes</taxon>
        <taxon>Sepiida</taxon>
        <taxon>Sepiina</taxon>
        <taxon>Sepiidae</taxon>
        <taxon>Acanthosepion</taxon>
    </lineage>
</organism>
<accession>A0A812BZT5</accession>
<evidence type="ECO:0000313" key="3">
    <source>
        <dbReference type="EMBL" id="CAE1249655.1"/>
    </source>
</evidence>
<proteinExistence type="predicted"/>
<comment type="caution">
    <text evidence="3">The sequence shown here is derived from an EMBL/GenBank/DDBJ whole genome shotgun (WGS) entry which is preliminary data.</text>
</comment>
<dbReference type="Proteomes" id="UP000597762">
    <property type="component" value="Unassembled WGS sequence"/>
</dbReference>
<keyword evidence="4" id="KW-1185">Reference proteome</keyword>
<sequence length="1048" mass="117677">MFQAHPNQWNELKRRRDASYRSNARTYVRWTPDDLRRMAALEREALSLNVHNINTYIGSCLARSSDQVSCRRRRKDYKDLLKSLENSAPCPGSDGAQPQVVPGAQACDPTPAGTPPARPVAPVARTGRIWSGPEIKVLTSAPPGTTDADLAPLLPGRTITAIRSKRKRLPQVTTLVGDADPAPRVSQDEEPDTAGAQPPDDVQRDDSRAIVEYITGLLPKISDPLLRNKAEQALSEPDGFSTFYYEVFPKNRTANKRTKPPIKAGIRRHRHQRSAVYKFLQRLHSRSPKSVAERVLDSDLSYEGLVAERSFSDEDFLRKWKPVFERDCFADLADSHRGPSMNELLSPILVSDIASALASMKESSPGPDGLRLNTLRDIPVEVITLLCNLLLLKGPPPSRGRAGNIFTSRVTFIKKVEIPGDPLDFRPIAIGNYFVRVFHRVLACRFEASLPNHRDQAGFQRHDGIAHNVLKLHAAIAEARNKNENLVVASVDIRKAFDSLSHKALLGILERKGVPDPLLHYFRSYFSSSRLQIGRDLIHPAYRGVKQGDPMSPWLFNIAMDQILEGQEEYAFSIGAFVLNQMAYADDLILFASSPEEMQRRIDRLLVGLGRLGLELNALKCRVFVGGRRCSPVVTAESEFKYLGVCFNWRGIARTPLGLDHLLTRLDRAALKPQQKLNFLRKFLLPRLHHRLVFGRHHRAELVRGDKMTRRAVRRWLRLPADCPNSAIHAPARFCGLGVASLEQLVSALKSNRLSLFTEGYAEDAPLASIPSVSSLMTYRFHTYSNCTREGLVEDLHSRLDTRGLKGYDHVPAVNSWLDYAPATLAGVEFQDAIRVRLGCMGTPARFSRGGRVVDPVCKCGRNAPMSLPHVAQACGLVDGLRRKRHNNIVLFVAQTMRKRKLDVIMEPRFETERGLRKPDIMVRTGKGLIFLDVQVRPDSAACSLDTCNAEKIRKYNQRHFLDAVRDCYGSDIPIQVVALTYNWRGAVAQKSYQDCHTLGLLRWRHFGIISRMVLRDTARMLRAYWRAPAEGLARPAASPRLLRDCSE</sequence>
<dbReference type="CDD" id="cd01650">
    <property type="entry name" value="RT_nLTR_like"/>
    <property type="match status" value="1"/>
</dbReference>
<dbReference type="PROSITE" id="PS50878">
    <property type="entry name" value="RT_POL"/>
    <property type="match status" value="1"/>
</dbReference>
<reference evidence="3" key="1">
    <citation type="submission" date="2021-01" db="EMBL/GenBank/DDBJ databases">
        <authorList>
            <person name="Li R."/>
            <person name="Bekaert M."/>
        </authorList>
    </citation>
    <scope>NUCLEOTIDE SEQUENCE</scope>
    <source>
        <strain evidence="3">Farmed</strain>
    </source>
</reference>
<dbReference type="Gene3D" id="3.30.70.270">
    <property type="match status" value="1"/>
</dbReference>
<dbReference type="SUPFAM" id="SSF56672">
    <property type="entry name" value="DNA/RNA polymerases"/>
    <property type="match status" value="1"/>
</dbReference>
<feature type="region of interest" description="Disordered" evidence="1">
    <location>
        <begin position="87"/>
        <end position="120"/>
    </location>
</feature>
<dbReference type="InterPro" id="IPR043502">
    <property type="entry name" value="DNA/RNA_pol_sf"/>
</dbReference>
<name>A0A812BZT5_ACAPH</name>
<dbReference type="AlphaFoldDB" id="A0A812BZT5"/>
<dbReference type="InterPro" id="IPR043128">
    <property type="entry name" value="Rev_trsase/Diguanyl_cyclase"/>
</dbReference>
<dbReference type="EMBL" id="CAHIKZ030001019">
    <property type="protein sequence ID" value="CAE1249655.1"/>
    <property type="molecule type" value="Genomic_DNA"/>
</dbReference>
<feature type="region of interest" description="Disordered" evidence="1">
    <location>
        <begin position="173"/>
        <end position="206"/>
    </location>
</feature>
<dbReference type="InterPro" id="IPR000477">
    <property type="entry name" value="RT_dom"/>
</dbReference>